<evidence type="ECO:0000256" key="3">
    <source>
        <dbReference type="ARBA" id="ARBA00022833"/>
    </source>
</evidence>
<comment type="caution">
    <text evidence="4">The sequence shown here is derived from an EMBL/GenBank/DDBJ whole genome shotgun (WGS) entry which is preliminary data.</text>
</comment>
<sequence length="343" mass="38958">MSDGEDVLPSALQDKAGSTYCKVCKSYVNKNVNKVKCKLCPVTLHGSCFETLCKIFFISGNKESWVCKNCTAINVDVNTSELSRENLYNFVEAFTKPLMDEIKKLREEVFILKKSNIQLLHLYTPKFVTKDKITHQVRDVNTSNSPHIITSVPLADDIAAPLTSTSLKDNSTIVNLGVSDKINNKNLSKKDTKTMKTHKECSEIIKPNDQLEMNKLNETPFTLVTHRKNIKQREQPTQRRKSLLIGSGNTTSTTLKSVPKMAYFHVSRLEPSTTEESIVELLRKYVSQVQCEKLNSKMPNIYASFKITIPLNEKDKIINPELWPNGITVNRFFFRAPPTQHET</sequence>
<protein>
    <submittedName>
        <fullName evidence="4">Uncharacterized protein</fullName>
    </submittedName>
</protein>
<dbReference type="EMBL" id="JALNTZ010000004">
    <property type="protein sequence ID" value="KAJ3655882.1"/>
    <property type="molecule type" value="Genomic_DNA"/>
</dbReference>
<name>A0AA38MGR9_9CUCU</name>
<accession>A0AA38MGR9</accession>
<keyword evidence="1" id="KW-0479">Metal-binding</keyword>
<dbReference type="InterPro" id="IPR011011">
    <property type="entry name" value="Znf_FYVE_PHD"/>
</dbReference>
<keyword evidence="5" id="KW-1185">Reference proteome</keyword>
<evidence type="ECO:0000313" key="4">
    <source>
        <dbReference type="EMBL" id="KAJ3655882.1"/>
    </source>
</evidence>
<keyword evidence="3" id="KW-0862">Zinc</keyword>
<dbReference type="GO" id="GO:0008270">
    <property type="term" value="F:zinc ion binding"/>
    <property type="evidence" value="ECO:0007669"/>
    <property type="project" value="UniProtKB-KW"/>
</dbReference>
<dbReference type="SUPFAM" id="SSF57903">
    <property type="entry name" value="FYVE/PHD zinc finger"/>
    <property type="match status" value="1"/>
</dbReference>
<evidence type="ECO:0000256" key="2">
    <source>
        <dbReference type="ARBA" id="ARBA00022771"/>
    </source>
</evidence>
<reference evidence="4" key="1">
    <citation type="journal article" date="2023" name="G3 (Bethesda)">
        <title>Whole genome assemblies of Zophobas morio and Tenebrio molitor.</title>
        <authorList>
            <person name="Kaur S."/>
            <person name="Stinson S.A."/>
            <person name="diCenzo G.C."/>
        </authorList>
    </citation>
    <scope>NUCLEOTIDE SEQUENCE</scope>
    <source>
        <strain evidence="4">QUZm001</strain>
    </source>
</reference>
<dbReference type="Proteomes" id="UP001168821">
    <property type="component" value="Unassembled WGS sequence"/>
</dbReference>
<gene>
    <name evidence="4" type="ORF">Zmor_014991</name>
</gene>
<evidence type="ECO:0000313" key="5">
    <source>
        <dbReference type="Proteomes" id="UP001168821"/>
    </source>
</evidence>
<dbReference type="Gene3D" id="3.30.40.10">
    <property type="entry name" value="Zinc/RING finger domain, C3HC4 (zinc finger)"/>
    <property type="match status" value="1"/>
</dbReference>
<dbReference type="InterPro" id="IPR019786">
    <property type="entry name" value="Zinc_finger_PHD-type_CS"/>
</dbReference>
<proteinExistence type="predicted"/>
<dbReference type="InterPro" id="IPR013083">
    <property type="entry name" value="Znf_RING/FYVE/PHD"/>
</dbReference>
<dbReference type="CDD" id="cd15489">
    <property type="entry name" value="PHD_SF"/>
    <property type="match status" value="1"/>
</dbReference>
<dbReference type="PROSITE" id="PS01359">
    <property type="entry name" value="ZF_PHD_1"/>
    <property type="match status" value="1"/>
</dbReference>
<evidence type="ECO:0000256" key="1">
    <source>
        <dbReference type="ARBA" id="ARBA00022723"/>
    </source>
</evidence>
<dbReference type="AlphaFoldDB" id="A0AA38MGR9"/>
<organism evidence="4 5">
    <name type="scientific">Zophobas morio</name>
    <dbReference type="NCBI Taxonomy" id="2755281"/>
    <lineage>
        <taxon>Eukaryota</taxon>
        <taxon>Metazoa</taxon>
        <taxon>Ecdysozoa</taxon>
        <taxon>Arthropoda</taxon>
        <taxon>Hexapoda</taxon>
        <taxon>Insecta</taxon>
        <taxon>Pterygota</taxon>
        <taxon>Neoptera</taxon>
        <taxon>Endopterygota</taxon>
        <taxon>Coleoptera</taxon>
        <taxon>Polyphaga</taxon>
        <taxon>Cucujiformia</taxon>
        <taxon>Tenebrionidae</taxon>
        <taxon>Zophobas</taxon>
    </lineage>
</organism>
<keyword evidence="2" id="KW-0863">Zinc-finger</keyword>